<comment type="caution">
    <text evidence="1">The sequence shown here is derived from an EMBL/GenBank/DDBJ whole genome shotgun (WGS) entry which is preliminary data.</text>
</comment>
<dbReference type="InterPro" id="IPR009241">
    <property type="entry name" value="HigB-like"/>
</dbReference>
<dbReference type="Proteomes" id="UP001258434">
    <property type="component" value="Unassembled WGS sequence"/>
</dbReference>
<accession>A0ABD5G3A9</accession>
<dbReference type="EMBL" id="JAVFHL010000003">
    <property type="protein sequence ID" value="MDT6979160.1"/>
    <property type="molecule type" value="Genomic_DNA"/>
</dbReference>
<evidence type="ECO:0000313" key="1">
    <source>
        <dbReference type="EMBL" id="MDT6979160.1"/>
    </source>
</evidence>
<proteinExistence type="predicted"/>
<protein>
    <submittedName>
        <fullName evidence="1">Type II toxin-antitoxin system RelE/ParE family toxin</fullName>
    </submittedName>
</protein>
<sequence length="129" mass="15165">MELFTYICIKMKVMEAKAKFDVVLSPEASDFLNGLGSKIRDKIVYNIRKSTYIIDPKLFKKLDDTDIWEFRTRHSNTQYRLLAFWDKTSDMDTLVIATHGFIKKTQKTPSKEIAKAEEIRKAYFNSKKK</sequence>
<organism evidence="1 2">
    <name type="scientific">Bacteroides fragilis</name>
    <dbReference type="NCBI Taxonomy" id="817"/>
    <lineage>
        <taxon>Bacteria</taxon>
        <taxon>Pseudomonadati</taxon>
        <taxon>Bacteroidota</taxon>
        <taxon>Bacteroidia</taxon>
        <taxon>Bacteroidales</taxon>
        <taxon>Bacteroidaceae</taxon>
        <taxon>Bacteroides</taxon>
    </lineage>
</organism>
<name>A0ABD5G3A9_BACFG</name>
<dbReference type="AlphaFoldDB" id="A0ABD5G3A9"/>
<reference evidence="2" key="1">
    <citation type="submission" date="2023-07" db="EMBL/GenBank/DDBJ databases">
        <title>A gut symbiont ubiquitin homologue binds and inactivates peptidyl-prolyl isomerase to mediate the interbacterial arms race in the human gut.</title>
        <authorList>
            <person name="Jiang K."/>
            <person name="Li W."/>
            <person name="Tong M."/>
            <person name="Xu J."/>
            <person name="Chen Z."/>
            <person name="Yang Y."/>
            <person name="Zang Y."/>
            <person name="Jiao X."/>
            <person name="Liu C."/>
            <person name="Lim B."/>
            <person name="Jiang X."/>
            <person name="Wang J."/>
            <person name="Wu D."/>
            <person name="Wang M."/>
            <person name="Liu S.-J."/>
            <person name="Shao F."/>
            <person name="Gao X."/>
        </authorList>
    </citation>
    <scope>NUCLEOTIDE SEQUENCE [LARGE SCALE GENOMIC DNA]</scope>
    <source>
        <strain evidence="2">GS077</strain>
    </source>
</reference>
<dbReference type="Pfam" id="PF05973">
    <property type="entry name" value="Gp49"/>
    <property type="match status" value="1"/>
</dbReference>
<gene>
    <name evidence="1" type="ORF">BFGS077_004497</name>
</gene>
<reference evidence="1 2" key="2">
    <citation type="submission" date="2023-08" db="EMBL/GenBank/DDBJ databases">
        <authorList>
            <person name="Du M."/>
            <person name="Liu C."/>
            <person name="Liu S.-J."/>
        </authorList>
    </citation>
    <scope>NUCLEOTIDE SEQUENCE [LARGE SCALE GENOMIC DNA]</scope>
    <source>
        <strain evidence="1 2">GS077</strain>
    </source>
</reference>
<evidence type="ECO:0000313" key="2">
    <source>
        <dbReference type="Proteomes" id="UP001258434"/>
    </source>
</evidence>